<reference evidence="8" key="1">
    <citation type="submission" date="2015-07" db="EMBL/GenBank/DDBJ databases">
        <title>Draft Genome Sequence of Roseovarius tolerans EL-164, a producer of N-Acylated Alanine Methyl Esters (NAMEs).</title>
        <authorList>
            <person name="Voget S."/>
            <person name="Bruns H."/>
            <person name="Wagner-Doebler I."/>
            <person name="Schulz S."/>
            <person name="Daniel R."/>
        </authorList>
    </citation>
    <scope>NUCLEOTIDE SEQUENCE [LARGE SCALE GENOMIC DNA]</scope>
    <source>
        <strain evidence="8">EL-164</strain>
    </source>
</reference>
<protein>
    <submittedName>
        <fullName evidence="7">Hydroxyneurosporene desaturase</fullName>
        <ecNumber evidence="7">1.3.99.27</ecNumber>
    </submittedName>
</protein>
<dbReference type="NCBIfam" id="NF045637">
    <property type="entry name" value="carotdesatCrtDProt"/>
    <property type="match status" value="1"/>
</dbReference>
<evidence type="ECO:0000256" key="3">
    <source>
        <dbReference type="ARBA" id="ARBA00022746"/>
    </source>
</evidence>
<dbReference type="STRING" id="74031.SAMN04488077_11635"/>
<keyword evidence="4 5" id="KW-0560">Oxidoreductase</keyword>
<dbReference type="PANTHER" id="PTHR43734">
    <property type="entry name" value="PHYTOENE DESATURASE"/>
    <property type="match status" value="1"/>
</dbReference>
<dbReference type="PANTHER" id="PTHR43734:SF7">
    <property type="entry name" value="4,4'-DIAPONEUROSPORENE OXYGENASE"/>
    <property type="match status" value="1"/>
</dbReference>
<dbReference type="EMBL" id="LGVV01000021">
    <property type="protein sequence ID" value="KNX41572.1"/>
    <property type="molecule type" value="Genomic_DNA"/>
</dbReference>
<evidence type="ECO:0000256" key="4">
    <source>
        <dbReference type="ARBA" id="ARBA00023002"/>
    </source>
</evidence>
<keyword evidence="3 5" id="KW-0125">Carotenoid biosynthesis</keyword>
<sequence length="516" mass="55007">MSERNFPEHSTPPVIVVGAGVAGLAAAARLAQAGLPVTVLERHAAPGGKIRVLPSRAGPVNTGPTVLTMRHVFDDLFAQLGTRLEDHVTLHRQDVLARHFWPDGSTLDLYADHERSANAVRDFAGARGEAQFRRFCARARTLFDGFDRPVMQSATPSPARLIAHVARHPHLIRAMAPASSLAGMLQRSFDDPRLAQLFGRYATYVGGAPDKVPALLALIWEAEAAGVWVVEGGMTRLAQALADLAQAHGATFHYNAHVARIETVGGRAARMVLADGTTLAAQSVLFNGDPRALATGALGPDVARVAPQTARAARSLSADVWAFAATPHGPNLAHHNVFFREDPQAEFDALDKGTRLHDPTLYVCAQDRGLPAPPPEIERFEIIANAPPLRPGLAQSEDAHACQTRTFQMLRRFGLRFDPAPGPECLSTPQTFEKLFPATLGALYGQSPQGMFAAFQRPTTRTPVKGLYLAGGGAHPGAGVPMATLSARHAAEAILSDRISTSTCPRTAMPGGMSTA</sequence>
<dbReference type="InterPro" id="IPR008150">
    <property type="entry name" value="Phytoene_DH_bac_CS"/>
</dbReference>
<dbReference type="PRINTS" id="PR00420">
    <property type="entry name" value="RNGMNOXGNASE"/>
</dbReference>
<evidence type="ECO:0000313" key="8">
    <source>
        <dbReference type="Proteomes" id="UP000037046"/>
    </source>
</evidence>
<keyword evidence="8" id="KW-1185">Reference proteome</keyword>
<evidence type="ECO:0000313" key="7">
    <source>
        <dbReference type="EMBL" id="KNX41572.1"/>
    </source>
</evidence>
<dbReference type="InterPro" id="IPR014105">
    <property type="entry name" value="Carotenoid/retinoid_OxRdtase"/>
</dbReference>
<organism evidence="7 8">
    <name type="scientific">Roseovarius tolerans</name>
    <dbReference type="NCBI Taxonomy" id="74031"/>
    <lineage>
        <taxon>Bacteria</taxon>
        <taxon>Pseudomonadati</taxon>
        <taxon>Pseudomonadota</taxon>
        <taxon>Alphaproteobacteria</taxon>
        <taxon>Rhodobacterales</taxon>
        <taxon>Roseobacteraceae</taxon>
        <taxon>Roseovarius</taxon>
    </lineage>
</organism>
<comment type="similarity">
    <text evidence="2 5">Belongs to the carotenoid/retinoid oxidoreductase family.</text>
</comment>
<dbReference type="NCBIfam" id="TIGR02734">
    <property type="entry name" value="crtI_fam"/>
    <property type="match status" value="1"/>
</dbReference>
<dbReference type="SUPFAM" id="SSF51905">
    <property type="entry name" value="FAD/NAD(P)-binding domain"/>
    <property type="match status" value="1"/>
</dbReference>
<dbReference type="PATRIC" id="fig|74031.6.peg.1911"/>
<dbReference type="AlphaFoldDB" id="A0A0L6CUY1"/>
<comment type="caution">
    <text evidence="7">The sequence shown here is derived from an EMBL/GenBank/DDBJ whole genome shotgun (WGS) entry which is preliminary data.</text>
</comment>
<dbReference type="OrthoDB" id="9774675at2"/>
<evidence type="ECO:0000259" key="6">
    <source>
        <dbReference type="Pfam" id="PF01593"/>
    </source>
</evidence>
<dbReference type="Gene3D" id="3.50.50.60">
    <property type="entry name" value="FAD/NAD(P)-binding domain"/>
    <property type="match status" value="2"/>
</dbReference>
<dbReference type="RefSeq" id="WP_050662768.1">
    <property type="nucleotide sequence ID" value="NZ_CP118494.1"/>
</dbReference>
<dbReference type="EC" id="1.3.99.27" evidence="7"/>
<dbReference type="Proteomes" id="UP000037046">
    <property type="component" value="Unassembled WGS sequence"/>
</dbReference>
<evidence type="ECO:0000256" key="2">
    <source>
        <dbReference type="ARBA" id="ARBA00006046"/>
    </source>
</evidence>
<dbReference type="GO" id="GO:0016117">
    <property type="term" value="P:carotenoid biosynthetic process"/>
    <property type="evidence" value="ECO:0007669"/>
    <property type="project" value="UniProtKB-KW"/>
</dbReference>
<feature type="domain" description="Amine oxidase" evidence="6">
    <location>
        <begin position="21"/>
        <end position="316"/>
    </location>
</feature>
<dbReference type="InterPro" id="IPR036188">
    <property type="entry name" value="FAD/NAD-bd_sf"/>
</dbReference>
<dbReference type="InterPro" id="IPR002937">
    <property type="entry name" value="Amino_oxidase"/>
</dbReference>
<gene>
    <name evidence="7" type="primary">crtD</name>
    <name evidence="7" type="ORF">ROTO_18760</name>
</gene>
<dbReference type="InterPro" id="IPR054841">
    <property type="entry name" value="carotdesatCrtD"/>
</dbReference>
<dbReference type="Pfam" id="PF01593">
    <property type="entry name" value="Amino_oxidase"/>
    <property type="match status" value="1"/>
</dbReference>
<evidence type="ECO:0000256" key="1">
    <source>
        <dbReference type="ARBA" id="ARBA00004829"/>
    </source>
</evidence>
<accession>A0A0L6CUY1</accession>
<proteinExistence type="inferred from homology"/>
<dbReference type="GO" id="GO:0016627">
    <property type="term" value="F:oxidoreductase activity, acting on the CH-CH group of donors"/>
    <property type="evidence" value="ECO:0007669"/>
    <property type="project" value="UniProtKB-ARBA"/>
</dbReference>
<name>A0A0L6CUY1_9RHOB</name>
<evidence type="ECO:0000256" key="5">
    <source>
        <dbReference type="RuleBase" id="RU362075"/>
    </source>
</evidence>
<comment type="pathway">
    <text evidence="1 5">Carotenoid biosynthesis.</text>
</comment>
<dbReference type="PROSITE" id="PS00982">
    <property type="entry name" value="PHYTOENE_DH"/>
    <property type="match status" value="1"/>
</dbReference>